<comment type="similarity">
    <text evidence="2">Belongs to the phosphohexose mutase family.</text>
</comment>
<evidence type="ECO:0000259" key="10">
    <source>
        <dbReference type="Pfam" id="PF02880"/>
    </source>
</evidence>
<dbReference type="Proteomes" id="UP000054560">
    <property type="component" value="Unassembled WGS sequence"/>
</dbReference>
<dbReference type="AlphaFoldDB" id="A0A0L0FT89"/>
<dbReference type="InterPro" id="IPR036900">
    <property type="entry name" value="A-D-PHexomutase_C_sf"/>
</dbReference>
<keyword evidence="3" id="KW-0597">Phosphoprotein</keyword>
<gene>
    <name evidence="11" type="ORF">SARC_07629</name>
</gene>
<keyword evidence="6" id="KW-0413">Isomerase</keyword>
<dbReference type="PANTHER" id="PTHR45745:SF1">
    <property type="entry name" value="PHOSPHOGLUCOMUTASE 2B-RELATED"/>
    <property type="match status" value="1"/>
</dbReference>
<protein>
    <recommendedName>
        <fullName evidence="13">Phosphoglucomutase</fullName>
    </recommendedName>
</protein>
<dbReference type="Pfam" id="PF02880">
    <property type="entry name" value="PGM_PMM_III"/>
    <property type="match status" value="1"/>
</dbReference>
<evidence type="ECO:0000256" key="4">
    <source>
        <dbReference type="ARBA" id="ARBA00022723"/>
    </source>
</evidence>
<sequence length="601" mass="66107">MAIEAKVKSFIEETLPTDLKNKAWTWLEKGNLWECANIIGNYYNDDGKDSREACRAIIDDIRAHQGEKAKTSEATTMVVFGTSGWRGVIGEDFTCLNVAKTCRGIIEMMKTDDFLKQNHYTSFEEVKSNGILVFRDNRFMGDDFMDVAMRELAAEGIKIFFAGECPTGVGSALVPYRKLAGSFNFTPSHNPMDYAGLKFNPADGGPADVDLTSIIQEKANNYMKGGDFTPSTADFTSLKTDIDAAKEFAVFMEKNAIVYDMDKVRSWLKENKTDVFILIDNMHGSSRGYLEASLGDGLTQELKDAGALKFMNTDTDYSFHGVKPEPSAKNNAPLIKKLQAANRKYTLCAALDPDADRARFGDAHMDVDMNRFGAIAYGCILEHVKKGGIASTAPSSDFALEIAKKNGQRVDELAVGFKEFRPSLNSGGVIECFEESDGISFAGHTLDKCAMAGCIMAINTLVLTGKNLSEQYTELQKKYGYFYPDKAGADVKGVSVEAWQAYKAQVMQALQHKLYKMGDSVTIDGKAKEITSINIIDGLKVIFADRSWILLRASGTEPKFRYYYEVVSDEALPNDGKAVLDAYCDAAAGILTAARKIVDGN</sequence>
<dbReference type="InterPro" id="IPR016055">
    <property type="entry name" value="A-D-PHexomutase_a/b/a-I/II/III"/>
</dbReference>
<dbReference type="InterPro" id="IPR005846">
    <property type="entry name" value="A-D-PHexomutase_a/b/a-III"/>
</dbReference>
<dbReference type="Pfam" id="PF00408">
    <property type="entry name" value="PGM_PMM_IV"/>
    <property type="match status" value="1"/>
</dbReference>
<dbReference type="GO" id="GO:0005975">
    <property type="term" value="P:carbohydrate metabolic process"/>
    <property type="evidence" value="ECO:0007669"/>
    <property type="project" value="InterPro"/>
</dbReference>
<dbReference type="SUPFAM" id="SSF53738">
    <property type="entry name" value="Phosphoglucomutase, first 3 domains"/>
    <property type="match status" value="3"/>
</dbReference>
<dbReference type="Pfam" id="PF02878">
    <property type="entry name" value="PGM_PMM_I"/>
    <property type="match status" value="1"/>
</dbReference>
<evidence type="ECO:0008006" key="13">
    <source>
        <dbReference type="Google" id="ProtNLM"/>
    </source>
</evidence>
<dbReference type="Gene3D" id="3.40.120.10">
    <property type="entry name" value="Alpha-D-Glucose-1,6-Bisphosphate, subunit A, domain 3"/>
    <property type="match status" value="3"/>
</dbReference>
<accession>A0A0L0FT89</accession>
<dbReference type="GeneID" id="25908133"/>
<feature type="domain" description="Alpha-D-phosphohexomutase alpha/beta/alpha" evidence="9">
    <location>
        <begin position="263"/>
        <end position="359"/>
    </location>
</feature>
<dbReference type="Pfam" id="PF02879">
    <property type="entry name" value="PGM_PMM_II"/>
    <property type="match status" value="1"/>
</dbReference>
<feature type="domain" description="Alpha-D-phosphohexomutase alpha/beta/alpha" evidence="8">
    <location>
        <begin position="79"/>
        <end position="222"/>
    </location>
</feature>
<dbReference type="InterPro" id="IPR005844">
    <property type="entry name" value="A-D-PHexomutase_a/b/a-I"/>
</dbReference>
<dbReference type="PANTHER" id="PTHR45745">
    <property type="entry name" value="PHOSPHOMANNOMUTASE 45A"/>
    <property type="match status" value="1"/>
</dbReference>
<evidence type="ECO:0000313" key="11">
    <source>
        <dbReference type="EMBL" id="KNC79997.1"/>
    </source>
</evidence>
<reference evidence="11 12" key="1">
    <citation type="submission" date="2011-02" db="EMBL/GenBank/DDBJ databases">
        <title>The Genome Sequence of Sphaeroforma arctica JP610.</title>
        <authorList>
            <consortium name="The Broad Institute Genome Sequencing Platform"/>
            <person name="Russ C."/>
            <person name="Cuomo C."/>
            <person name="Young S.K."/>
            <person name="Zeng Q."/>
            <person name="Gargeya S."/>
            <person name="Alvarado L."/>
            <person name="Berlin A."/>
            <person name="Chapman S.B."/>
            <person name="Chen Z."/>
            <person name="Freedman E."/>
            <person name="Gellesch M."/>
            <person name="Goldberg J."/>
            <person name="Griggs A."/>
            <person name="Gujja S."/>
            <person name="Heilman E."/>
            <person name="Heiman D."/>
            <person name="Howarth C."/>
            <person name="Mehta T."/>
            <person name="Neiman D."/>
            <person name="Pearson M."/>
            <person name="Roberts A."/>
            <person name="Saif S."/>
            <person name="Shea T."/>
            <person name="Shenoy N."/>
            <person name="Sisk P."/>
            <person name="Stolte C."/>
            <person name="Sykes S."/>
            <person name="White J."/>
            <person name="Yandava C."/>
            <person name="Burger G."/>
            <person name="Gray M.W."/>
            <person name="Holland P.W.H."/>
            <person name="King N."/>
            <person name="Lang F.B.F."/>
            <person name="Roger A.J."/>
            <person name="Ruiz-Trillo I."/>
            <person name="Haas B."/>
            <person name="Nusbaum C."/>
            <person name="Birren B."/>
        </authorList>
    </citation>
    <scope>NUCLEOTIDE SEQUENCE [LARGE SCALE GENOMIC DNA]</scope>
    <source>
        <strain evidence="11 12">JP610</strain>
    </source>
</reference>
<organism evidence="11 12">
    <name type="scientific">Sphaeroforma arctica JP610</name>
    <dbReference type="NCBI Taxonomy" id="667725"/>
    <lineage>
        <taxon>Eukaryota</taxon>
        <taxon>Ichthyosporea</taxon>
        <taxon>Ichthyophonida</taxon>
        <taxon>Sphaeroforma</taxon>
    </lineage>
</organism>
<dbReference type="EMBL" id="KQ242211">
    <property type="protein sequence ID" value="KNC79997.1"/>
    <property type="molecule type" value="Genomic_DNA"/>
</dbReference>
<dbReference type="InterPro" id="IPR005845">
    <property type="entry name" value="A-D-PHexomutase_a/b/a-II"/>
</dbReference>
<dbReference type="GO" id="GO:0046872">
    <property type="term" value="F:metal ion binding"/>
    <property type="evidence" value="ECO:0007669"/>
    <property type="project" value="UniProtKB-KW"/>
</dbReference>
<evidence type="ECO:0000256" key="3">
    <source>
        <dbReference type="ARBA" id="ARBA00022553"/>
    </source>
</evidence>
<dbReference type="GO" id="GO:0006166">
    <property type="term" value="P:purine ribonucleoside salvage"/>
    <property type="evidence" value="ECO:0007669"/>
    <property type="project" value="TreeGrafter"/>
</dbReference>
<dbReference type="GO" id="GO:0008973">
    <property type="term" value="F:phosphopentomutase activity"/>
    <property type="evidence" value="ECO:0007669"/>
    <property type="project" value="TreeGrafter"/>
</dbReference>
<name>A0A0L0FT89_9EUKA</name>
<evidence type="ECO:0000259" key="8">
    <source>
        <dbReference type="Pfam" id="PF02878"/>
    </source>
</evidence>
<keyword evidence="4" id="KW-0479">Metal-binding</keyword>
<evidence type="ECO:0000313" key="12">
    <source>
        <dbReference type="Proteomes" id="UP000054560"/>
    </source>
</evidence>
<comment type="cofactor">
    <cofactor evidence="1">
        <name>Mg(2+)</name>
        <dbReference type="ChEBI" id="CHEBI:18420"/>
    </cofactor>
</comment>
<keyword evidence="5" id="KW-0460">Magnesium</keyword>
<evidence type="ECO:0000259" key="9">
    <source>
        <dbReference type="Pfam" id="PF02879"/>
    </source>
</evidence>
<evidence type="ECO:0000256" key="5">
    <source>
        <dbReference type="ARBA" id="ARBA00022842"/>
    </source>
</evidence>
<feature type="domain" description="Alpha-D-phosphohexomutase C-terminal" evidence="7">
    <location>
        <begin position="527"/>
        <end position="572"/>
    </location>
</feature>
<dbReference type="Gene3D" id="3.30.310.50">
    <property type="entry name" value="Alpha-D-phosphohexomutase, C-terminal domain"/>
    <property type="match status" value="1"/>
</dbReference>
<dbReference type="InterPro" id="IPR005843">
    <property type="entry name" value="A-D-PHexomutase_C"/>
</dbReference>
<keyword evidence="12" id="KW-1185">Reference proteome</keyword>
<dbReference type="STRING" id="667725.A0A0L0FT89"/>
<evidence type="ECO:0000256" key="1">
    <source>
        <dbReference type="ARBA" id="ARBA00001946"/>
    </source>
</evidence>
<dbReference type="eggNOG" id="KOG0625">
    <property type="taxonomic scope" value="Eukaryota"/>
</dbReference>
<dbReference type="SUPFAM" id="SSF55957">
    <property type="entry name" value="Phosphoglucomutase, C-terminal domain"/>
    <property type="match status" value="1"/>
</dbReference>
<proteinExistence type="inferred from homology"/>
<evidence type="ECO:0000259" key="7">
    <source>
        <dbReference type="Pfam" id="PF00408"/>
    </source>
</evidence>
<dbReference type="OrthoDB" id="2291at2759"/>
<feature type="domain" description="Alpha-D-phosphohexomutase alpha/beta/alpha" evidence="10">
    <location>
        <begin position="370"/>
        <end position="479"/>
    </location>
</feature>
<evidence type="ECO:0000256" key="6">
    <source>
        <dbReference type="ARBA" id="ARBA00023235"/>
    </source>
</evidence>
<evidence type="ECO:0000256" key="2">
    <source>
        <dbReference type="ARBA" id="ARBA00010231"/>
    </source>
</evidence>
<dbReference type="RefSeq" id="XP_014153899.1">
    <property type="nucleotide sequence ID" value="XM_014298424.1"/>
</dbReference>